<feature type="binding site" evidence="21">
    <location>
        <position position="112"/>
    </location>
    <ligand>
        <name>substrate</name>
    </ligand>
</feature>
<feature type="binding site" evidence="23">
    <location>
        <position position="42"/>
    </location>
    <ligand>
        <name>a divalent metal cation</name>
        <dbReference type="ChEBI" id="CHEBI:60240"/>
    </ligand>
</feature>
<evidence type="ECO:0000256" key="21">
    <source>
        <dbReference type="PIRSR" id="PIRSR600829-2"/>
    </source>
</evidence>
<comment type="cofactor">
    <cofactor evidence="23">
        <name>Mg(2+)</name>
        <dbReference type="ChEBI" id="CHEBI:18420"/>
    </cofactor>
    <text evidence="23">Mn(2+), Zn(2+), Cd(2+) and Co(2+) support activity to lesser extents.</text>
</comment>
<evidence type="ECO:0000256" key="15">
    <source>
        <dbReference type="ARBA" id="ARBA00022989"/>
    </source>
</evidence>
<keyword evidence="12 24" id="KW-0418">Kinase</keyword>
<keyword evidence="16 24" id="KW-0443">Lipid metabolism</keyword>
<feature type="transmembrane region" description="Helical" evidence="24">
    <location>
        <begin position="113"/>
        <end position="136"/>
    </location>
</feature>
<keyword evidence="9 24" id="KW-0812">Transmembrane</keyword>
<dbReference type="InterPro" id="IPR036945">
    <property type="entry name" value="DAGK_sf"/>
</dbReference>
<dbReference type="Pfam" id="PF01219">
    <property type="entry name" value="DAGK_prokar"/>
    <property type="match status" value="1"/>
</dbReference>
<evidence type="ECO:0000256" key="9">
    <source>
        <dbReference type="ARBA" id="ARBA00022692"/>
    </source>
</evidence>
<evidence type="ECO:0000256" key="7">
    <source>
        <dbReference type="ARBA" id="ARBA00022519"/>
    </source>
</evidence>
<keyword evidence="15 24" id="KW-1133">Transmembrane helix</keyword>
<feature type="binding site" evidence="22">
    <location>
        <position position="42"/>
    </location>
    <ligand>
        <name>ATP</name>
        <dbReference type="ChEBI" id="CHEBI:30616"/>
    </ligand>
</feature>
<comment type="subcellular location">
    <subcellularLocation>
        <location evidence="1 24">Cell inner membrane</location>
        <topology evidence="1 24">Multi-pass membrane protein</topology>
    </subcellularLocation>
</comment>
<feature type="binding site" evidence="22">
    <location>
        <position position="90"/>
    </location>
    <ligand>
        <name>ATP</name>
        <dbReference type="ChEBI" id="CHEBI:30616"/>
    </ligand>
</feature>
<evidence type="ECO:0000256" key="2">
    <source>
        <dbReference type="ARBA" id="ARBA00005967"/>
    </source>
</evidence>
<dbReference type="EMBL" id="MKIO01000021">
    <property type="protein sequence ID" value="OLP56703.1"/>
    <property type="molecule type" value="Genomic_DNA"/>
</dbReference>
<dbReference type="GO" id="GO:0005524">
    <property type="term" value="F:ATP binding"/>
    <property type="evidence" value="ECO:0007669"/>
    <property type="project" value="UniProtKB-KW"/>
</dbReference>
<evidence type="ECO:0000256" key="13">
    <source>
        <dbReference type="ARBA" id="ARBA00022840"/>
    </source>
</evidence>
<feature type="binding site" evidence="22">
    <location>
        <position position="31"/>
    </location>
    <ligand>
        <name>ATP</name>
        <dbReference type="ChEBI" id="CHEBI:30616"/>
    </ligand>
</feature>
<comment type="catalytic activity">
    <reaction evidence="24">
        <text>a 1,2-diacyl-sn-glycerol + ATP = a 1,2-diacyl-sn-glycero-3-phosphate + ADP + H(+)</text>
        <dbReference type="Rhea" id="RHEA:10272"/>
        <dbReference type="ChEBI" id="CHEBI:15378"/>
        <dbReference type="ChEBI" id="CHEBI:17815"/>
        <dbReference type="ChEBI" id="CHEBI:30616"/>
        <dbReference type="ChEBI" id="CHEBI:58608"/>
        <dbReference type="ChEBI" id="CHEBI:456216"/>
        <dbReference type="EC" id="2.7.1.107"/>
    </reaction>
</comment>
<keyword evidence="10 23" id="KW-0479">Metal-binding</keyword>
<evidence type="ECO:0000256" key="23">
    <source>
        <dbReference type="PIRSR" id="PIRSR600829-4"/>
    </source>
</evidence>
<keyword evidence="7 24" id="KW-0997">Cell inner membrane</keyword>
<evidence type="ECO:0000256" key="1">
    <source>
        <dbReference type="ARBA" id="ARBA00004429"/>
    </source>
</evidence>
<reference evidence="25 27" key="1">
    <citation type="submission" date="2016-09" db="EMBL/GenBank/DDBJ databases">
        <title>Rhizobium sp. nov., a novel species isolated from the rice rhizosphere.</title>
        <authorList>
            <person name="Zhao J."/>
            <person name="Zhang X."/>
        </authorList>
    </citation>
    <scope>NUCLEOTIDE SEQUENCE [LARGE SCALE GENOMIC DNA]</scope>
    <source>
        <strain evidence="25 27">MH17</strain>
    </source>
</reference>
<evidence type="ECO:0000256" key="20">
    <source>
        <dbReference type="PIRSR" id="PIRSR600829-1"/>
    </source>
</evidence>
<dbReference type="GO" id="GO:0006654">
    <property type="term" value="P:phosphatidic acid biosynthetic process"/>
    <property type="evidence" value="ECO:0007669"/>
    <property type="project" value="InterPro"/>
</dbReference>
<evidence type="ECO:0000256" key="5">
    <source>
        <dbReference type="ARBA" id="ARBA00022475"/>
    </source>
</evidence>
<evidence type="ECO:0000256" key="8">
    <source>
        <dbReference type="ARBA" id="ARBA00022679"/>
    </source>
</evidence>
<keyword evidence="17 24" id="KW-0472">Membrane</keyword>
<evidence type="ECO:0000256" key="12">
    <source>
        <dbReference type="ARBA" id="ARBA00022777"/>
    </source>
</evidence>
<dbReference type="InterPro" id="IPR000829">
    <property type="entry name" value="DAGK"/>
</dbReference>
<dbReference type="PANTHER" id="PTHR34299:SF1">
    <property type="entry name" value="DIACYLGLYCEROL KINASE"/>
    <property type="match status" value="1"/>
</dbReference>
<dbReference type="GO" id="GO:0046872">
    <property type="term" value="F:metal ion binding"/>
    <property type="evidence" value="ECO:0007669"/>
    <property type="project" value="UniProtKB-KW"/>
</dbReference>
<dbReference type="Proteomes" id="UP000186143">
    <property type="component" value="Unassembled WGS sequence"/>
</dbReference>
<keyword evidence="11 22" id="KW-0547">Nucleotide-binding</keyword>
<dbReference type="GO" id="GO:0005886">
    <property type="term" value="C:plasma membrane"/>
    <property type="evidence" value="ECO:0007669"/>
    <property type="project" value="UniProtKB-SubCell"/>
</dbReference>
<evidence type="ECO:0000256" key="4">
    <source>
        <dbReference type="ARBA" id="ARBA00017575"/>
    </source>
</evidence>
<feature type="transmembrane region" description="Helical" evidence="24">
    <location>
        <begin position="21"/>
        <end position="37"/>
    </location>
</feature>
<evidence type="ECO:0000256" key="16">
    <source>
        <dbReference type="ARBA" id="ARBA00023098"/>
    </source>
</evidence>
<evidence type="ECO:0000313" key="27">
    <source>
        <dbReference type="Proteomes" id="UP000186143"/>
    </source>
</evidence>
<keyword evidence="6" id="KW-0444">Lipid biosynthesis</keyword>
<comment type="caution">
    <text evidence="25">The sequence shown here is derived from an EMBL/GenBank/DDBJ whole genome shotgun (WGS) entry which is preliminary data.</text>
</comment>
<evidence type="ECO:0000256" key="14">
    <source>
        <dbReference type="ARBA" id="ARBA00022842"/>
    </source>
</evidence>
<dbReference type="GO" id="GO:0004143">
    <property type="term" value="F:ATP-dependent diacylglycerol kinase activity"/>
    <property type="evidence" value="ECO:0007669"/>
    <property type="project" value="UniProtKB-EC"/>
</dbReference>
<evidence type="ECO:0000313" key="26">
    <source>
        <dbReference type="EMBL" id="OQP88347.1"/>
    </source>
</evidence>
<gene>
    <name evidence="25" type="ORF">BJF92_11510</name>
    <name evidence="26" type="ORF">BTR14_02610</name>
</gene>
<evidence type="ECO:0000313" key="25">
    <source>
        <dbReference type="EMBL" id="OLP56703.1"/>
    </source>
</evidence>
<dbReference type="Gene3D" id="1.10.287.3610">
    <property type="match status" value="1"/>
</dbReference>
<proteinExistence type="inferred from homology"/>
<feature type="transmembrane region" description="Helical" evidence="24">
    <location>
        <begin position="49"/>
        <end position="82"/>
    </location>
</feature>
<keyword evidence="5" id="KW-1003">Cell membrane</keyword>
<accession>A0A1Q9AMW7</accession>
<keyword evidence="14 23" id="KW-0460">Magnesium</keyword>
<keyword evidence="8 24" id="KW-0808">Transferase</keyword>
<dbReference type="RefSeq" id="WP_075633722.1">
    <property type="nucleotide sequence ID" value="NZ_MKIO01000021.1"/>
</dbReference>
<dbReference type="OrthoDB" id="9796011at2"/>
<dbReference type="EC" id="2.7.1.107" evidence="3 24"/>
<organism evidence="25 27">
    <name type="scientific">Xaviernesmea rhizosphaerae</name>
    <dbReference type="NCBI Taxonomy" id="1672749"/>
    <lineage>
        <taxon>Bacteria</taxon>
        <taxon>Pseudomonadati</taxon>
        <taxon>Pseudomonadota</taxon>
        <taxon>Alphaproteobacteria</taxon>
        <taxon>Hyphomicrobiales</taxon>
        <taxon>Rhizobiaceae</taxon>
        <taxon>Rhizobium/Agrobacterium group</taxon>
        <taxon>Xaviernesmea</taxon>
    </lineage>
</organism>
<dbReference type="CDD" id="cd14264">
    <property type="entry name" value="DAGK_IM"/>
    <property type="match status" value="1"/>
</dbReference>
<evidence type="ECO:0000256" key="22">
    <source>
        <dbReference type="PIRSR" id="PIRSR600829-3"/>
    </source>
</evidence>
<feature type="binding site" evidence="21">
    <location>
        <position position="83"/>
    </location>
    <ligand>
        <name>substrate</name>
    </ligand>
</feature>
<comment type="similarity">
    <text evidence="2 24">Belongs to the bacterial diacylglycerol kinase family.</text>
</comment>
<dbReference type="InterPro" id="IPR033718">
    <property type="entry name" value="DAGK_prok"/>
</dbReference>
<dbReference type="STRING" id="1672749.BJF92_11510"/>
<dbReference type="AlphaFoldDB" id="A0A1Q9AMW7"/>
<evidence type="ECO:0000256" key="19">
    <source>
        <dbReference type="ARBA" id="ARBA00023264"/>
    </source>
</evidence>
<dbReference type="PROSITE" id="PS01069">
    <property type="entry name" value="DAGK_PROKAR"/>
    <property type="match status" value="1"/>
</dbReference>
<evidence type="ECO:0000256" key="17">
    <source>
        <dbReference type="ARBA" id="ARBA00023136"/>
    </source>
</evidence>
<reference evidence="26 28" key="3">
    <citation type="journal article" date="2017" name="Antonie Van Leeuwenhoek">
        <title>Rhizobium rhizosphaerae sp. nov., a novel species isolated from rice rhizosphere.</title>
        <authorList>
            <person name="Zhao J.J."/>
            <person name="Zhang J."/>
            <person name="Zhang R.J."/>
            <person name="Zhang C.W."/>
            <person name="Yin H.Q."/>
            <person name="Zhang X.X."/>
        </authorList>
    </citation>
    <scope>NUCLEOTIDE SEQUENCE [LARGE SCALE GENOMIC DNA]</scope>
    <source>
        <strain evidence="26 28">RD15</strain>
    </source>
</reference>
<dbReference type="PANTHER" id="PTHR34299">
    <property type="entry name" value="DIACYLGLYCEROL KINASE"/>
    <property type="match status" value="1"/>
</dbReference>
<evidence type="ECO:0000313" key="28">
    <source>
        <dbReference type="Proteomes" id="UP000192652"/>
    </source>
</evidence>
<name>A0A1Q9AMW7_9HYPH</name>
<evidence type="ECO:0000256" key="24">
    <source>
        <dbReference type="RuleBase" id="RU363065"/>
    </source>
</evidence>
<keyword evidence="28" id="KW-1185">Reference proteome</keyword>
<evidence type="ECO:0000256" key="10">
    <source>
        <dbReference type="ARBA" id="ARBA00022723"/>
    </source>
</evidence>
<keyword evidence="19 24" id="KW-1208">Phospholipid metabolism</keyword>
<dbReference type="Proteomes" id="UP000192652">
    <property type="component" value="Unassembled WGS sequence"/>
</dbReference>
<dbReference type="EMBL" id="MSPX01000001">
    <property type="protein sequence ID" value="OQP88347.1"/>
    <property type="molecule type" value="Genomic_DNA"/>
</dbReference>
<evidence type="ECO:0000256" key="11">
    <source>
        <dbReference type="ARBA" id="ARBA00022741"/>
    </source>
</evidence>
<reference evidence="26" key="2">
    <citation type="submission" date="2016-12" db="EMBL/GenBank/DDBJ databases">
        <authorList>
            <person name="Zhang X."/>
            <person name="Zhao J."/>
        </authorList>
    </citation>
    <scope>NUCLEOTIDE SEQUENCE</scope>
    <source>
        <strain evidence="26">RD15</strain>
    </source>
</reference>
<comment type="function">
    <text evidence="24">Catalyzes the ATP-dependent phosphorylation of sn-l,2-diacylglycerol (DAG) to phosphatidic acid. Involved in the recycling of diacylglycerol produced as a by-product during membrane-derived oligosaccharide (MDO) biosynthesis.</text>
</comment>
<evidence type="ECO:0000256" key="3">
    <source>
        <dbReference type="ARBA" id="ARBA00012133"/>
    </source>
</evidence>
<feature type="binding site" evidence="23">
    <location>
        <position position="90"/>
    </location>
    <ligand>
        <name>a divalent metal cation</name>
        <dbReference type="ChEBI" id="CHEBI:60240"/>
    </ligand>
</feature>
<feature type="binding site" evidence="22">
    <location>
        <begin position="108"/>
        <end position="109"/>
    </location>
    <ligand>
        <name>ATP</name>
        <dbReference type="ChEBI" id="CHEBI:30616"/>
    </ligand>
</feature>
<keyword evidence="13 22" id="KW-0067">ATP-binding</keyword>
<feature type="active site" description="Proton acceptor" evidence="20">
    <location>
        <position position="83"/>
    </location>
</feature>
<keyword evidence="18" id="KW-0594">Phospholipid biosynthesis</keyword>
<feature type="binding site" evidence="21">
    <location>
        <begin position="44"/>
        <end position="48"/>
    </location>
    <ligand>
        <name>substrate</name>
    </ligand>
</feature>
<sequence length="138" mass="15268">MTIIDRPNLAPKKRRRRKLTGLRHLLAATSYSIGGARRLFGEAAFRHELIGFCVAMVGFVISGATLFQYVAMGILFLMMIAFEALNTAIEEIVDRVSPEISDMGRNAKDLGSLACLCLVLANSGYAFYVIFISHFLPH</sequence>
<evidence type="ECO:0000256" key="18">
    <source>
        <dbReference type="ARBA" id="ARBA00023209"/>
    </source>
</evidence>
<protein>
    <recommendedName>
        <fullName evidence="4 24">Diacylglycerol kinase</fullName>
        <ecNumber evidence="3 24">2.7.1.107</ecNumber>
    </recommendedName>
</protein>
<evidence type="ECO:0000256" key="6">
    <source>
        <dbReference type="ARBA" id="ARBA00022516"/>
    </source>
</evidence>